<proteinExistence type="predicted"/>
<name>A0A562X9Y7_CAMHY</name>
<reference evidence="1 2" key="1">
    <citation type="submission" date="2019-07" db="EMBL/GenBank/DDBJ databases">
        <title>Rapid identification of Enteric Bacteria from Whole Genome Sequences (WGS) using Average Nucleotide Identity (ANI).</title>
        <authorList>
            <person name="Lane C."/>
        </authorList>
    </citation>
    <scope>NUCLEOTIDE SEQUENCE [LARGE SCALE GENOMIC DNA]</scope>
    <source>
        <strain evidence="1 2">D2411</strain>
    </source>
</reference>
<organism evidence="1 2">
    <name type="scientific">Campylobacter hyointestinalis</name>
    <dbReference type="NCBI Taxonomy" id="198"/>
    <lineage>
        <taxon>Bacteria</taxon>
        <taxon>Pseudomonadati</taxon>
        <taxon>Campylobacterota</taxon>
        <taxon>Epsilonproteobacteria</taxon>
        <taxon>Campylobacterales</taxon>
        <taxon>Campylobacteraceae</taxon>
        <taxon>Campylobacter</taxon>
    </lineage>
</organism>
<evidence type="ECO:0000313" key="2">
    <source>
        <dbReference type="Proteomes" id="UP000321812"/>
    </source>
</evidence>
<comment type="caution">
    <text evidence="1">The sequence shown here is derived from an EMBL/GenBank/DDBJ whole genome shotgun (WGS) entry which is preliminary data.</text>
</comment>
<evidence type="ECO:0000313" key="1">
    <source>
        <dbReference type="EMBL" id="TWO18958.1"/>
    </source>
</evidence>
<dbReference type="EMBL" id="VOAP01000025">
    <property type="protein sequence ID" value="TWO18958.1"/>
    <property type="molecule type" value="Genomic_DNA"/>
</dbReference>
<dbReference type="Proteomes" id="UP000321812">
    <property type="component" value="Unassembled WGS sequence"/>
</dbReference>
<gene>
    <name evidence="1" type="ORF">YZ82_07555</name>
</gene>
<sequence length="65" mass="6817">MGIGKKGEQLSGVTVLGHLTFVRQDARDIRVVFSTDNKGIGAKTHGFSTEAGLNGSKMAQASVKI</sequence>
<dbReference type="RefSeq" id="WP_147497519.1">
    <property type="nucleotide sequence ID" value="NZ_VOAP01000025.1"/>
</dbReference>
<dbReference type="AlphaFoldDB" id="A0A562X9Y7"/>
<protein>
    <submittedName>
        <fullName evidence="1">Uncharacterized protein</fullName>
    </submittedName>
</protein>
<accession>A0A562X9Y7</accession>